<dbReference type="EMBL" id="VBAP01000001">
    <property type="protein sequence ID" value="TMI77400.1"/>
    <property type="molecule type" value="Genomic_DNA"/>
</dbReference>
<keyword evidence="4 6" id="KW-0472">Membrane</keyword>
<dbReference type="AlphaFoldDB" id="A0A537J1G2"/>
<dbReference type="PANTHER" id="PTHR37461:SF1">
    <property type="entry name" value="ANTI-SIGMA-K FACTOR RSKA"/>
    <property type="match status" value="1"/>
</dbReference>
<dbReference type="InterPro" id="IPR041916">
    <property type="entry name" value="Anti_sigma_zinc_sf"/>
</dbReference>
<evidence type="ECO:0000313" key="10">
    <source>
        <dbReference type="Proteomes" id="UP000318834"/>
    </source>
</evidence>
<evidence type="ECO:0000256" key="2">
    <source>
        <dbReference type="ARBA" id="ARBA00022692"/>
    </source>
</evidence>
<evidence type="ECO:0000256" key="5">
    <source>
        <dbReference type="SAM" id="MobiDB-lite"/>
    </source>
</evidence>
<dbReference type="Gene3D" id="1.10.10.1320">
    <property type="entry name" value="Anti-sigma factor, zinc-finger domain"/>
    <property type="match status" value="1"/>
</dbReference>
<keyword evidence="2 6" id="KW-0812">Transmembrane</keyword>
<evidence type="ECO:0000259" key="7">
    <source>
        <dbReference type="Pfam" id="PF13490"/>
    </source>
</evidence>
<accession>A0A537J1G2</accession>
<dbReference type="InterPro" id="IPR051474">
    <property type="entry name" value="Anti-sigma-K/W_factor"/>
</dbReference>
<name>A0A537J1G2_9BACT</name>
<comment type="caution">
    <text evidence="9">The sequence shown here is derived from an EMBL/GenBank/DDBJ whole genome shotgun (WGS) entry which is preliminary data.</text>
</comment>
<dbReference type="GO" id="GO:0006417">
    <property type="term" value="P:regulation of translation"/>
    <property type="evidence" value="ECO:0007669"/>
    <property type="project" value="TreeGrafter"/>
</dbReference>
<evidence type="ECO:0000256" key="6">
    <source>
        <dbReference type="SAM" id="Phobius"/>
    </source>
</evidence>
<proteinExistence type="predicted"/>
<protein>
    <submittedName>
        <fullName evidence="9">DUF4349 domain-containing protein</fullName>
    </submittedName>
</protein>
<dbReference type="PANTHER" id="PTHR37461">
    <property type="entry name" value="ANTI-SIGMA-K FACTOR RSKA"/>
    <property type="match status" value="1"/>
</dbReference>
<feature type="domain" description="Putative zinc-finger" evidence="7">
    <location>
        <begin position="60"/>
        <end position="91"/>
    </location>
</feature>
<dbReference type="GO" id="GO:0016989">
    <property type="term" value="F:sigma factor antagonist activity"/>
    <property type="evidence" value="ECO:0007669"/>
    <property type="project" value="TreeGrafter"/>
</dbReference>
<evidence type="ECO:0000256" key="4">
    <source>
        <dbReference type="ARBA" id="ARBA00023136"/>
    </source>
</evidence>
<dbReference type="InterPro" id="IPR027383">
    <property type="entry name" value="Znf_put"/>
</dbReference>
<evidence type="ECO:0000313" key="9">
    <source>
        <dbReference type="EMBL" id="TMI77400.1"/>
    </source>
</evidence>
<dbReference type="Proteomes" id="UP000318834">
    <property type="component" value="Unassembled WGS sequence"/>
</dbReference>
<dbReference type="Pfam" id="PF14257">
    <property type="entry name" value="DUF4349"/>
    <property type="match status" value="1"/>
</dbReference>
<reference evidence="9 10" key="1">
    <citation type="journal article" date="2019" name="Nat. Microbiol.">
        <title>Mediterranean grassland soil C-N compound turnover is dependent on rainfall and depth, and is mediated by genomically divergent microorganisms.</title>
        <authorList>
            <person name="Diamond S."/>
            <person name="Andeer P.F."/>
            <person name="Li Z."/>
            <person name="Crits-Christoph A."/>
            <person name="Burstein D."/>
            <person name="Anantharaman K."/>
            <person name="Lane K.R."/>
            <person name="Thomas B.C."/>
            <person name="Pan C."/>
            <person name="Northen T.R."/>
            <person name="Banfield J.F."/>
        </authorList>
    </citation>
    <scope>NUCLEOTIDE SEQUENCE [LARGE SCALE GENOMIC DNA]</scope>
    <source>
        <strain evidence="9">NP_8</strain>
    </source>
</reference>
<organism evidence="9 10">
    <name type="scientific">Candidatus Segetimicrobium genomatis</name>
    <dbReference type="NCBI Taxonomy" id="2569760"/>
    <lineage>
        <taxon>Bacteria</taxon>
        <taxon>Bacillati</taxon>
        <taxon>Candidatus Sysuimicrobiota</taxon>
        <taxon>Candidatus Sysuimicrobiia</taxon>
        <taxon>Candidatus Sysuimicrobiales</taxon>
        <taxon>Candidatus Segetimicrobiaceae</taxon>
        <taxon>Candidatus Segetimicrobium</taxon>
    </lineage>
</organism>
<evidence type="ECO:0000256" key="1">
    <source>
        <dbReference type="ARBA" id="ARBA00004167"/>
    </source>
</evidence>
<feature type="transmembrane region" description="Helical" evidence="6">
    <location>
        <begin position="422"/>
        <end position="444"/>
    </location>
</feature>
<dbReference type="Pfam" id="PF13490">
    <property type="entry name" value="zf-HC2"/>
    <property type="match status" value="1"/>
</dbReference>
<gene>
    <name evidence="9" type="ORF">E6H05_00015</name>
</gene>
<comment type="subcellular location">
    <subcellularLocation>
        <location evidence="1">Membrane</location>
        <topology evidence="1">Single-pass membrane protein</topology>
    </subcellularLocation>
</comment>
<evidence type="ECO:0000259" key="8">
    <source>
        <dbReference type="Pfam" id="PF14257"/>
    </source>
</evidence>
<dbReference type="GO" id="GO:0016020">
    <property type="term" value="C:membrane"/>
    <property type="evidence" value="ECO:0007669"/>
    <property type="project" value="UniProtKB-SubCell"/>
</dbReference>
<keyword evidence="3 6" id="KW-1133">Transmembrane helix</keyword>
<dbReference type="InterPro" id="IPR025645">
    <property type="entry name" value="DUF4349"/>
</dbReference>
<feature type="domain" description="DUF4349" evidence="8">
    <location>
        <begin position="233"/>
        <end position="445"/>
    </location>
</feature>
<evidence type="ECO:0000256" key="3">
    <source>
        <dbReference type="ARBA" id="ARBA00022989"/>
    </source>
</evidence>
<sequence length="453" mass="49842">MCKDYLTTRSPQRCGSLRVRCGHASAAAASRCASSWRIWPRRQGPRGVYEEERLMTMGHVTELLSAYLDERVGADERARIVAHLNACESCRAHLESLRRTVVMLHTAEPVRAPEGFRAQVRARIETQPRRAPRALHLPGWIGSWRTAGAAVAVVLIGLFTVNLLREQFPSVALRRDREPQGAVPAPLPPSASVDRAARAPELSAPQAGGFPVPGRVGAPSIPAPYSPGEPALRRVIRTASVMLEVENLNETASRLTRIVEAAGGFIADSSYAQAGSTPEGTFVLRVPAPRFADVLSQVESLGHVQQRRISGQDVTEEYVDLRSRIRNLERYEQRLLALVDRAAKVSDLLEIEQELARVRGEIEMLTGRARYLDRQVDLAMIQVSAREQTTQSGGFWDFSGTLTKIQTAFLLTIRQILRAAEAMVVALSALVPVLALAGIVWLVVRRVRLARGV</sequence>
<feature type="region of interest" description="Disordered" evidence="5">
    <location>
        <begin position="174"/>
        <end position="215"/>
    </location>
</feature>